<proteinExistence type="predicted"/>
<sequence>MARNKHPEETVSRILDTAQKLFFEKGYEKTTIQDIINKLGNLSKGAIYHHFGSKEEIVDAVINRLFEDQESKVEDLINDKGMTGLEKLQKLFLLLLNNPEQERVLRAIPDIMHNPKVFTMQMMESMDHVAPQILEPIIRQGIEDGSIKTEYPKELAQVLVILCNIWMNPVVFTMDEEELQRRFLFIKDMMERMGIPVVSNEVLYKVEYYRKILAQSKG</sequence>
<evidence type="ECO:0000259" key="3">
    <source>
        <dbReference type="PROSITE" id="PS50977"/>
    </source>
</evidence>
<dbReference type="RefSeq" id="WP_109625066.1">
    <property type="nucleotide sequence ID" value="NZ_CABJAT010000002.1"/>
</dbReference>
<dbReference type="Pfam" id="PF21303">
    <property type="entry name" value="TetR_C_39"/>
    <property type="match status" value="1"/>
</dbReference>
<dbReference type="EMBL" id="QGGY01000002">
    <property type="protein sequence ID" value="PWJ78133.1"/>
    <property type="molecule type" value="Genomic_DNA"/>
</dbReference>
<dbReference type="Proteomes" id="UP000245412">
    <property type="component" value="Unassembled WGS sequence"/>
</dbReference>
<evidence type="ECO:0000256" key="2">
    <source>
        <dbReference type="PROSITE-ProRule" id="PRU00335"/>
    </source>
</evidence>
<dbReference type="PANTHER" id="PTHR43479">
    <property type="entry name" value="ACREF/ENVCD OPERON REPRESSOR-RELATED"/>
    <property type="match status" value="1"/>
</dbReference>
<dbReference type="PROSITE" id="PS50977">
    <property type="entry name" value="HTH_TETR_2"/>
    <property type="match status" value="1"/>
</dbReference>
<dbReference type="InterPro" id="IPR001647">
    <property type="entry name" value="HTH_TetR"/>
</dbReference>
<gene>
    <name evidence="4" type="ORF">C7383_102269</name>
</gene>
<dbReference type="InterPro" id="IPR049149">
    <property type="entry name" value="TetR/AcrR_C"/>
</dbReference>
<keyword evidence="5" id="KW-1185">Reference proteome</keyword>
<comment type="caution">
    <text evidence="4">The sequence shown here is derived from an EMBL/GenBank/DDBJ whole genome shotgun (WGS) entry which is preliminary data.</text>
</comment>
<dbReference type="GO" id="GO:0003677">
    <property type="term" value="F:DNA binding"/>
    <property type="evidence" value="ECO:0007669"/>
    <property type="project" value="UniProtKB-UniRule"/>
</dbReference>
<dbReference type="InterPro" id="IPR036271">
    <property type="entry name" value="Tet_transcr_reg_TetR-rel_C_sf"/>
</dbReference>
<dbReference type="SUPFAM" id="SSF48498">
    <property type="entry name" value="Tetracyclin repressor-like, C-terminal domain"/>
    <property type="match status" value="1"/>
</dbReference>
<organism evidence="4 5">
    <name type="scientific">Murimonas intestini</name>
    <dbReference type="NCBI Taxonomy" id="1337051"/>
    <lineage>
        <taxon>Bacteria</taxon>
        <taxon>Bacillati</taxon>
        <taxon>Bacillota</taxon>
        <taxon>Clostridia</taxon>
        <taxon>Lachnospirales</taxon>
        <taxon>Lachnospiraceae</taxon>
        <taxon>Murimonas</taxon>
    </lineage>
</organism>
<dbReference type="PANTHER" id="PTHR43479:SF11">
    <property type="entry name" value="ACREF_ENVCD OPERON REPRESSOR-RELATED"/>
    <property type="match status" value="1"/>
</dbReference>
<dbReference type="InterPro" id="IPR050624">
    <property type="entry name" value="HTH-type_Tx_Regulator"/>
</dbReference>
<dbReference type="Gene3D" id="1.10.357.10">
    <property type="entry name" value="Tetracycline Repressor, domain 2"/>
    <property type="match status" value="1"/>
</dbReference>
<keyword evidence="1 2" id="KW-0238">DNA-binding</keyword>
<dbReference type="SUPFAM" id="SSF46689">
    <property type="entry name" value="Homeodomain-like"/>
    <property type="match status" value="1"/>
</dbReference>
<dbReference type="AlphaFoldDB" id="A0AB73T893"/>
<feature type="domain" description="HTH tetR-type" evidence="3">
    <location>
        <begin position="8"/>
        <end position="69"/>
    </location>
</feature>
<reference evidence="4 5" key="1">
    <citation type="submission" date="2018-05" db="EMBL/GenBank/DDBJ databases">
        <authorList>
            <person name="Goeker M."/>
            <person name="Huntemann M."/>
            <person name="Clum A."/>
            <person name="Pillay M."/>
            <person name="Palaniappan K."/>
            <person name="Varghese N."/>
            <person name="Mikhailova N."/>
            <person name="Stamatis D."/>
            <person name="Reddy T."/>
            <person name="Daum C."/>
            <person name="Shapiro N."/>
            <person name="Ivanova N."/>
            <person name="Kyrpides N."/>
            <person name="Woyke T."/>
        </authorList>
    </citation>
    <scope>NUCLEOTIDE SEQUENCE [LARGE SCALE GENOMIC DNA]</scope>
    <source>
        <strain evidence="4 5">DSM 26524</strain>
    </source>
</reference>
<name>A0AB73T893_9FIRM</name>
<evidence type="ECO:0000313" key="5">
    <source>
        <dbReference type="Proteomes" id="UP000245412"/>
    </source>
</evidence>
<dbReference type="InterPro" id="IPR009057">
    <property type="entry name" value="Homeodomain-like_sf"/>
</dbReference>
<evidence type="ECO:0000256" key="1">
    <source>
        <dbReference type="ARBA" id="ARBA00023125"/>
    </source>
</evidence>
<protein>
    <submittedName>
        <fullName evidence="4">TetR family transcriptional regulator</fullName>
    </submittedName>
</protein>
<dbReference type="Pfam" id="PF00440">
    <property type="entry name" value="TetR_N"/>
    <property type="match status" value="1"/>
</dbReference>
<feature type="DNA-binding region" description="H-T-H motif" evidence="2">
    <location>
        <begin position="32"/>
        <end position="51"/>
    </location>
</feature>
<evidence type="ECO:0000313" key="4">
    <source>
        <dbReference type="EMBL" id="PWJ78133.1"/>
    </source>
</evidence>
<accession>A0AB73T893</accession>